<evidence type="ECO:0000256" key="3">
    <source>
        <dbReference type="ARBA" id="ARBA00022825"/>
    </source>
</evidence>
<reference evidence="6" key="1">
    <citation type="journal article" date="2019" name="Int. J. Syst. Evol. Microbiol.">
        <title>The Global Catalogue of Microorganisms (GCM) 10K type strain sequencing project: providing services to taxonomists for standard genome sequencing and annotation.</title>
        <authorList>
            <consortium name="The Broad Institute Genomics Platform"/>
            <consortium name="The Broad Institute Genome Sequencing Center for Infectious Disease"/>
            <person name="Wu L."/>
            <person name="Ma J."/>
        </authorList>
    </citation>
    <scope>NUCLEOTIDE SEQUENCE [LARGE SCALE GENOMIC DNA]</scope>
    <source>
        <strain evidence="6">JCM 17664</strain>
    </source>
</reference>
<dbReference type="InterPro" id="IPR001375">
    <property type="entry name" value="Peptidase_S9_cat"/>
</dbReference>
<dbReference type="PANTHER" id="PTHR42776:SF13">
    <property type="entry name" value="DIPEPTIDYL-PEPTIDASE 5"/>
    <property type="match status" value="1"/>
</dbReference>
<dbReference type="PANTHER" id="PTHR42776">
    <property type="entry name" value="SERINE PEPTIDASE S9 FAMILY MEMBER"/>
    <property type="match status" value="1"/>
</dbReference>
<dbReference type="EMBL" id="BAABFN010000001">
    <property type="protein sequence ID" value="GAA4300406.1"/>
    <property type="molecule type" value="Genomic_DNA"/>
</dbReference>
<protein>
    <submittedName>
        <fullName evidence="5">S9 family peptidase</fullName>
    </submittedName>
</protein>
<organism evidence="5 6">
    <name type="scientific">Compostibacter hankyongensis</name>
    <dbReference type="NCBI Taxonomy" id="1007089"/>
    <lineage>
        <taxon>Bacteria</taxon>
        <taxon>Pseudomonadati</taxon>
        <taxon>Bacteroidota</taxon>
        <taxon>Chitinophagia</taxon>
        <taxon>Chitinophagales</taxon>
        <taxon>Chitinophagaceae</taxon>
        <taxon>Compostibacter</taxon>
    </lineage>
</organism>
<dbReference type="InterPro" id="IPR011659">
    <property type="entry name" value="WD40"/>
</dbReference>
<dbReference type="Gene3D" id="2.120.10.60">
    <property type="entry name" value="Tricorn protease N-terminal domain"/>
    <property type="match status" value="1"/>
</dbReference>
<dbReference type="SUPFAM" id="SSF53474">
    <property type="entry name" value="alpha/beta-Hydrolases"/>
    <property type="match status" value="1"/>
</dbReference>
<accession>A0ABP8FCG9</accession>
<keyword evidence="6" id="KW-1185">Reference proteome</keyword>
<sequence length="645" mass="72840">MYAQNKMTPEQLWQLGRVDAEILTPEGQVVYGVTRYDATQNTSSRNLYSMALSGGLPRQLTTGGGANVQALPGGRLGFEQDGQWWEMNADGSGARQQTHEQALMSGIRMSPDGKHILFTRRVKAEKVSGADFYPDLPKSRVQIYTDLMYRHWDTWSDGTVSHLFYAAYADGKVSDTLDLMEGEPWSVADYRWSPDGGAVVYVAKKKKGKAAALSTNTDIYRYNPVTGTTENLSEKIKGGDGQPAFSPDGRMLAWTSMKTDGYESDKNDLVVMDMKSRALRNLTAAWDGTVSSFRWSEDGKSLFFTAPVDGTMQLLRTGLQGGITPVASGDFDINGILGQQGDTLVLKREDFNHAAELYVFSLKHKQMRPLTTVNREVYEKLPPSRTEKRRVKTSDGKEELVWVIYPPGFDATRKYPALLYCQGGPQVALTQFYSYRWNLQLMAAQGYIVIAPNRRGMPGYGVKWNEAISKDWGGQPIRDYISAVDDLAREPYVDKDRIACVGASYGGYSTYLLAGLHPERFRTFIAHDGLFDLKSWYGTTEEMWFANYDIGGPYWEKDNKAARRSYQRYSPSDYVTKWKKPILIIQGGIDFRVPVEQGLQAFQAAQLQGIKSKLLYFPEENHWVLHAQNALVWQHEFFKWLEETL</sequence>
<dbReference type="Gene3D" id="2.120.10.30">
    <property type="entry name" value="TolB, C-terminal domain"/>
    <property type="match status" value="1"/>
</dbReference>
<gene>
    <name evidence="5" type="ORF">GCM10023143_01330</name>
</gene>
<keyword evidence="2" id="KW-0378">Hydrolase</keyword>
<keyword evidence="3" id="KW-0720">Serine protease</keyword>
<dbReference type="Pfam" id="PF07676">
    <property type="entry name" value="PD40"/>
    <property type="match status" value="1"/>
</dbReference>
<dbReference type="Proteomes" id="UP001501207">
    <property type="component" value="Unassembled WGS sequence"/>
</dbReference>
<dbReference type="Pfam" id="PF00326">
    <property type="entry name" value="Peptidase_S9"/>
    <property type="match status" value="1"/>
</dbReference>
<keyword evidence="1" id="KW-0732">Signal</keyword>
<evidence type="ECO:0000313" key="5">
    <source>
        <dbReference type="EMBL" id="GAA4300406.1"/>
    </source>
</evidence>
<name>A0ABP8FCG9_9BACT</name>
<dbReference type="Gene3D" id="3.40.50.1820">
    <property type="entry name" value="alpha/beta hydrolase"/>
    <property type="match status" value="1"/>
</dbReference>
<dbReference type="InterPro" id="IPR011042">
    <property type="entry name" value="6-blade_b-propeller_TolB-like"/>
</dbReference>
<evidence type="ECO:0000256" key="1">
    <source>
        <dbReference type="ARBA" id="ARBA00022729"/>
    </source>
</evidence>
<evidence type="ECO:0000313" key="6">
    <source>
        <dbReference type="Proteomes" id="UP001501207"/>
    </source>
</evidence>
<dbReference type="SUPFAM" id="SSF82171">
    <property type="entry name" value="DPP6 N-terminal domain-like"/>
    <property type="match status" value="1"/>
</dbReference>
<evidence type="ECO:0000259" key="4">
    <source>
        <dbReference type="Pfam" id="PF00326"/>
    </source>
</evidence>
<evidence type="ECO:0000256" key="2">
    <source>
        <dbReference type="ARBA" id="ARBA00022801"/>
    </source>
</evidence>
<dbReference type="InterPro" id="IPR029058">
    <property type="entry name" value="AB_hydrolase_fold"/>
</dbReference>
<keyword evidence="3" id="KW-0645">Protease</keyword>
<comment type="caution">
    <text evidence="5">The sequence shown here is derived from an EMBL/GenBank/DDBJ whole genome shotgun (WGS) entry which is preliminary data.</text>
</comment>
<proteinExistence type="predicted"/>
<feature type="domain" description="Peptidase S9 prolyl oligopeptidase catalytic" evidence="4">
    <location>
        <begin position="434"/>
        <end position="645"/>
    </location>
</feature>